<dbReference type="InterPro" id="IPR027417">
    <property type="entry name" value="P-loop_NTPase"/>
</dbReference>
<dbReference type="EMBL" id="AP027735">
    <property type="protein sequence ID" value="BDZ59715.1"/>
    <property type="molecule type" value="Genomic_DNA"/>
</dbReference>
<dbReference type="InterPro" id="IPR041664">
    <property type="entry name" value="AAA_16"/>
</dbReference>
<proteinExistence type="predicted"/>
<feature type="region of interest" description="Disordered" evidence="1">
    <location>
        <begin position="134"/>
        <end position="177"/>
    </location>
</feature>
<feature type="domain" description="Orc1-like AAA ATPase" evidence="2">
    <location>
        <begin position="29"/>
        <end position="115"/>
    </location>
</feature>
<dbReference type="SUPFAM" id="SSF52540">
    <property type="entry name" value="P-loop containing nucleoside triphosphate hydrolases"/>
    <property type="match status" value="1"/>
</dbReference>
<evidence type="ECO:0000259" key="2">
    <source>
        <dbReference type="Pfam" id="PF13191"/>
    </source>
</evidence>
<evidence type="ECO:0000256" key="1">
    <source>
        <dbReference type="SAM" id="MobiDB-lite"/>
    </source>
</evidence>
<protein>
    <recommendedName>
        <fullName evidence="2">Orc1-like AAA ATPase domain-containing protein</fullName>
    </recommendedName>
</protein>
<sequence>MAETGVPIEPVGAPGHNGEVPAFPVADQPLVGRDADLAELVERLEAGTSSVVLLGGDAGVGKTRLLTELTARAQESGALVLLGHCLDLGDSGAPYLPLVEMFTRLHHDEPERVAELAQAYPGWRRCCPSRCVPRPRPPTRPGSSPRCSPPSARSRPSGRCWCCSRTPTGPTGPPASC</sequence>
<dbReference type="Gene3D" id="3.40.50.300">
    <property type="entry name" value="P-loop containing nucleotide triphosphate hydrolases"/>
    <property type="match status" value="1"/>
</dbReference>
<reference evidence="3" key="1">
    <citation type="journal article" date="2014" name="Int. J. Syst. Evol. Microbiol.">
        <title>Complete genome of a new Firmicutes species belonging to the dominant human colonic microbiota ('Ruminococcus bicirculans') reveals two chromosomes and a selective capacity to utilize plant glucans.</title>
        <authorList>
            <consortium name="NISC Comparative Sequencing Program"/>
            <person name="Wegmann U."/>
            <person name="Louis P."/>
            <person name="Goesmann A."/>
            <person name="Henrissat B."/>
            <person name="Duncan S.H."/>
            <person name="Flint H.J."/>
        </authorList>
    </citation>
    <scope>NUCLEOTIDE SEQUENCE</scope>
    <source>
        <strain evidence="3">NBRC 110608</strain>
    </source>
</reference>
<gene>
    <name evidence="3" type="ORF">GCM10025872_33720</name>
</gene>
<reference evidence="3" key="2">
    <citation type="submission" date="2023-02" db="EMBL/GenBank/DDBJ databases">
        <authorList>
            <person name="Sun Q."/>
            <person name="Mori K."/>
        </authorList>
    </citation>
    <scope>NUCLEOTIDE SEQUENCE</scope>
    <source>
        <strain evidence="3">NBRC 110608</strain>
    </source>
</reference>
<name>A0ABN6YUY3_9MICO</name>
<evidence type="ECO:0000313" key="3">
    <source>
        <dbReference type="EMBL" id="BDZ59715.1"/>
    </source>
</evidence>
<accession>A0ABN6YUY3</accession>
<feature type="compositionally biased region" description="Low complexity" evidence="1">
    <location>
        <begin position="141"/>
        <end position="159"/>
    </location>
</feature>
<dbReference type="Pfam" id="PF13191">
    <property type="entry name" value="AAA_16"/>
    <property type="match status" value="1"/>
</dbReference>
<organism evidence="3">
    <name type="scientific">Barrientosiimonas endolithica</name>
    <dbReference type="NCBI Taxonomy" id="1535208"/>
    <lineage>
        <taxon>Bacteria</taxon>
        <taxon>Bacillati</taxon>
        <taxon>Actinomycetota</taxon>
        <taxon>Actinomycetes</taxon>
        <taxon>Micrococcales</taxon>
        <taxon>Dermacoccaceae</taxon>
        <taxon>Barrientosiimonas</taxon>
    </lineage>
</organism>